<accession>A0A2K6LJK4</accession>
<evidence type="ECO:0000313" key="15">
    <source>
        <dbReference type="Proteomes" id="UP000233180"/>
    </source>
</evidence>
<dbReference type="AlphaFoldDB" id="A0A2K6LJK4"/>
<dbReference type="InterPro" id="IPR023298">
    <property type="entry name" value="ATPase_P-typ_TM_dom_sf"/>
</dbReference>
<dbReference type="SUPFAM" id="SSF81665">
    <property type="entry name" value="Calcium ATPase, transmembrane domain M"/>
    <property type="match status" value="1"/>
</dbReference>
<evidence type="ECO:0000313" key="14">
    <source>
        <dbReference type="Ensembl" id="ENSRBIP00000023708.1"/>
    </source>
</evidence>
<dbReference type="GeneTree" id="ENSGT00940000159986"/>
<keyword evidence="10 12" id="KW-0472">Membrane</keyword>
<dbReference type="InterPro" id="IPR023214">
    <property type="entry name" value="HAD_sf"/>
</dbReference>
<evidence type="ECO:0000256" key="7">
    <source>
        <dbReference type="ARBA" id="ARBA00022842"/>
    </source>
</evidence>
<evidence type="ECO:0000256" key="5">
    <source>
        <dbReference type="ARBA" id="ARBA00022741"/>
    </source>
</evidence>
<protein>
    <submittedName>
        <fullName evidence="14">ATPase sarcoplasmic/endoplasmic reticulum Ca2+ transporting 2</fullName>
    </submittedName>
</protein>
<reference evidence="14" key="2">
    <citation type="submission" date="2025-08" db="UniProtKB">
        <authorList>
            <consortium name="Ensembl"/>
        </authorList>
    </citation>
    <scope>IDENTIFICATION</scope>
</reference>
<organism evidence="14 15">
    <name type="scientific">Rhinopithecus bieti</name>
    <name type="common">Black snub-nosed monkey</name>
    <name type="synonym">Pygathrix bieti</name>
    <dbReference type="NCBI Taxonomy" id="61621"/>
    <lineage>
        <taxon>Eukaryota</taxon>
        <taxon>Metazoa</taxon>
        <taxon>Chordata</taxon>
        <taxon>Craniata</taxon>
        <taxon>Vertebrata</taxon>
        <taxon>Euteleostomi</taxon>
        <taxon>Mammalia</taxon>
        <taxon>Eutheria</taxon>
        <taxon>Euarchontoglires</taxon>
        <taxon>Primates</taxon>
        <taxon>Haplorrhini</taxon>
        <taxon>Catarrhini</taxon>
        <taxon>Cercopithecidae</taxon>
        <taxon>Colobinae</taxon>
        <taxon>Rhinopithecus</taxon>
    </lineage>
</organism>
<reference evidence="14" key="3">
    <citation type="submission" date="2025-09" db="UniProtKB">
        <authorList>
            <consortium name="Ensembl"/>
        </authorList>
    </citation>
    <scope>IDENTIFICATION</scope>
</reference>
<feature type="transmembrane region" description="Helical" evidence="12">
    <location>
        <begin position="143"/>
        <end position="166"/>
    </location>
</feature>
<dbReference type="PRINTS" id="PR00119">
    <property type="entry name" value="CATATPASE"/>
</dbReference>
<dbReference type="Ensembl" id="ENSRBIT00000047605.1">
    <property type="protein sequence ID" value="ENSRBIP00000023708.1"/>
    <property type="gene ID" value="ENSRBIG00000035655.1"/>
</dbReference>
<dbReference type="GO" id="GO:0016020">
    <property type="term" value="C:membrane"/>
    <property type="evidence" value="ECO:0007669"/>
    <property type="project" value="UniProtKB-SubCell"/>
</dbReference>
<evidence type="ECO:0000259" key="13">
    <source>
        <dbReference type="Pfam" id="PF00689"/>
    </source>
</evidence>
<evidence type="ECO:0000256" key="9">
    <source>
        <dbReference type="ARBA" id="ARBA00022989"/>
    </source>
</evidence>
<feature type="transmembrane region" description="Helical" evidence="12">
    <location>
        <begin position="63"/>
        <end position="92"/>
    </location>
</feature>
<keyword evidence="9 12" id="KW-1133">Transmembrane helix</keyword>
<dbReference type="InterPro" id="IPR036412">
    <property type="entry name" value="HAD-like_sf"/>
</dbReference>
<evidence type="ECO:0000256" key="3">
    <source>
        <dbReference type="ARBA" id="ARBA00022568"/>
    </source>
</evidence>
<evidence type="ECO:0000256" key="4">
    <source>
        <dbReference type="ARBA" id="ARBA00022692"/>
    </source>
</evidence>
<evidence type="ECO:0000256" key="1">
    <source>
        <dbReference type="ARBA" id="ARBA00004141"/>
    </source>
</evidence>
<name>A0A2K6LJK4_RHIBE</name>
<keyword evidence="3" id="KW-0813">Transport</keyword>
<gene>
    <name evidence="14" type="primary">ATP2A2</name>
</gene>
<keyword evidence="4 12" id="KW-0812">Transmembrane</keyword>
<evidence type="ECO:0000256" key="6">
    <source>
        <dbReference type="ARBA" id="ARBA00022840"/>
    </source>
</evidence>
<dbReference type="FunFam" id="1.20.1110.10:FF:000065">
    <property type="entry name" value="Sarcoplasmic/endoplasmic reticulum calcium ATPase 1"/>
    <property type="match status" value="1"/>
</dbReference>
<reference evidence="14 15" key="1">
    <citation type="submission" date="2016-06" db="EMBL/GenBank/DDBJ databases">
        <title>Genome of Rhinopithecus bieti.</title>
        <authorList>
            <person name="Wu"/>
            <person name="C.-I. and Zhang"/>
            <person name="Y."/>
        </authorList>
    </citation>
    <scope>NUCLEOTIDE SEQUENCE</scope>
</reference>
<keyword evidence="7" id="KW-0460">Magnesium</keyword>
<evidence type="ECO:0000256" key="10">
    <source>
        <dbReference type="ARBA" id="ARBA00023136"/>
    </source>
</evidence>
<keyword evidence="3" id="KW-0406">Ion transport</keyword>
<dbReference type="Pfam" id="PF08282">
    <property type="entry name" value="Hydrolase_3"/>
    <property type="match status" value="1"/>
</dbReference>
<keyword evidence="6" id="KW-0067">ATP-binding</keyword>
<keyword evidence="15" id="KW-1185">Reference proteome</keyword>
<keyword evidence="3" id="KW-0106">Calcium</keyword>
<dbReference type="Gene3D" id="3.40.50.1000">
    <property type="entry name" value="HAD superfamily/HAD-like"/>
    <property type="match status" value="1"/>
</dbReference>
<proteinExistence type="inferred from homology"/>
<comment type="catalytic activity">
    <reaction evidence="11">
        <text>Ca(2+)(in) + ATP + H2O = Ca(2+)(out) + ADP + phosphate + H(+)</text>
        <dbReference type="Rhea" id="RHEA:18105"/>
        <dbReference type="ChEBI" id="CHEBI:15377"/>
        <dbReference type="ChEBI" id="CHEBI:15378"/>
        <dbReference type="ChEBI" id="CHEBI:29108"/>
        <dbReference type="ChEBI" id="CHEBI:30616"/>
        <dbReference type="ChEBI" id="CHEBI:43474"/>
        <dbReference type="ChEBI" id="CHEBI:456216"/>
        <dbReference type="EC" id="7.2.2.10"/>
    </reaction>
    <physiologicalReaction direction="left-to-right" evidence="11">
        <dbReference type="Rhea" id="RHEA:18106"/>
    </physiologicalReaction>
</comment>
<keyword evidence="3" id="KW-0109">Calcium transport</keyword>
<comment type="similarity">
    <text evidence="2">Belongs to the cation transport ATPase (P-type) (TC 3.A.3) family. Type IIA subfamily.</text>
</comment>
<feature type="domain" description="Cation-transporting P-type ATPase C-terminal" evidence="13">
    <location>
        <begin position="93"/>
        <end position="223"/>
    </location>
</feature>
<dbReference type="PANTHER" id="PTHR42861">
    <property type="entry name" value="CALCIUM-TRANSPORTING ATPASE"/>
    <property type="match status" value="1"/>
</dbReference>
<comment type="subcellular location">
    <subcellularLocation>
        <location evidence="1">Membrane</location>
        <topology evidence="1">Multi-pass membrane protein</topology>
    </subcellularLocation>
</comment>
<dbReference type="GO" id="GO:0005388">
    <property type="term" value="F:P-type calcium transporter activity"/>
    <property type="evidence" value="ECO:0007669"/>
    <property type="project" value="UniProtKB-EC"/>
</dbReference>
<keyword evidence="8" id="KW-1278">Translocase</keyword>
<keyword evidence="5" id="KW-0547">Nucleotide-binding</keyword>
<dbReference type="Pfam" id="PF00689">
    <property type="entry name" value="Cation_ATPase_C"/>
    <property type="match status" value="1"/>
</dbReference>
<dbReference type="InterPro" id="IPR006068">
    <property type="entry name" value="ATPase_P-typ_cation-transptr_C"/>
</dbReference>
<dbReference type="GO" id="GO:0005524">
    <property type="term" value="F:ATP binding"/>
    <property type="evidence" value="ECO:0007669"/>
    <property type="project" value="UniProtKB-KW"/>
</dbReference>
<dbReference type="SUPFAM" id="SSF56784">
    <property type="entry name" value="HAD-like"/>
    <property type="match status" value="1"/>
</dbReference>
<dbReference type="NCBIfam" id="TIGR01494">
    <property type="entry name" value="ATPase_P-type"/>
    <property type="match status" value="1"/>
</dbReference>
<dbReference type="InterPro" id="IPR001757">
    <property type="entry name" value="P_typ_ATPase"/>
</dbReference>
<evidence type="ECO:0000256" key="11">
    <source>
        <dbReference type="ARBA" id="ARBA00047282"/>
    </source>
</evidence>
<sequence>TGDGVNDAPALKKSEIGIAMGSGTAVAKTASEMVLADDNFSTIVAAVEEGRAIYNNMKQFIRYLISSNVSVTVSLTVCLYLNVIFLTAALGFPEALIPVQLLWVNLVTDGLPATALGFNPPDLDIMNKPPRNPKEPLISGWLFFRYLAIGCYVGAATVGAAAWWFIAADGGPRVTFYQLSHFLQCKEDNPDFEGVDCAIFESPYPMTMALSVLVTIEMCNALNRLVHLHGRLRRACCQGIGELCVVTVD</sequence>
<dbReference type="GO" id="GO:0016887">
    <property type="term" value="F:ATP hydrolysis activity"/>
    <property type="evidence" value="ECO:0007669"/>
    <property type="project" value="InterPro"/>
</dbReference>
<evidence type="ECO:0000256" key="2">
    <source>
        <dbReference type="ARBA" id="ARBA00005675"/>
    </source>
</evidence>
<evidence type="ECO:0000256" key="12">
    <source>
        <dbReference type="SAM" id="Phobius"/>
    </source>
</evidence>
<dbReference type="PRINTS" id="PR00120">
    <property type="entry name" value="HATPASE"/>
</dbReference>
<dbReference type="Gene3D" id="1.20.1110.10">
    <property type="entry name" value="Calcium-transporting ATPase, transmembrane domain"/>
    <property type="match status" value="1"/>
</dbReference>
<evidence type="ECO:0000256" key="8">
    <source>
        <dbReference type="ARBA" id="ARBA00022967"/>
    </source>
</evidence>
<dbReference type="Proteomes" id="UP000233180">
    <property type="component" value="Unassembled WGS sequence"/>
</dbReference>